<evidence type="ECO:0000313" key="3">
    <source>
        <dbReference type="Proteomes" id="UP000521922"/>
    </source>
</evidence>
<dbReference type="Proteomes" id="UP000521922">
    <property type="component" value="Unassembled WGS sequence"/>
</dbReference>
<reference evidence="2 3" key="1">
    <citation type="submission" date="2020-07" db="EMBL/GenBank/DDBJ databases">
        <title>Sequencing the genomes of 1000 actinobacteria strains.</title>
        <authorList>
            <person name="Klenk H.-P."/>
        </authorList>
    </citation>
    <scope>NUCLEOTIDE SEQUENCE [LARGE SCALE GENOMIC DNA]</scope>
    <source>
        <strain evidence="2 3">DSM 7487</strain>
    </source>
</reference>
<feature type="compositionally biased region" description="Low complexity" evidence="1">
    <location>
        <begin position="7"/>
        <end position="16"/>
    </location>
</feature>
<organism evidence="2 3">
    <name type="scientific">Kineococcus aurantiacus</name>
    <dbReference type="NCBI Taxonomy" id="37633"/>
    <lineage>
        <taxon>Bacteria</taxon>
        <taxon>Bacillati</taxon>
        <taxon>Actinomycetota</taxon>
        <taxon>Actinomycetes</taxon>
        <taxon>Kineosporiales</taxon>
        <taxon>Kineosporiaceae</taxon>
        <taxon>Kineococcus</taxon>
    </lineage>
</organism>
<sequence>MDERIAKINAATATNADTPEGTTAHSMTLSVSKTHGWGIKIGHLGTATVRVGPLGAAATPHPPGREVRQGPVGTSRRRLGGVWSFGGPLRRAAEGGAR</sequence>
<name>A0A7Y9ASU1_9ACTN</name>
<protein>
    <submittedName>
        <fullName evidence="2">Uncharacterized protein</fullName>
    </submittedName>
</protein>
<evidence type="ECO:0000313" key="2">
    <source>
        <dbReference type="EMBL" id="NYD20946.1"/>
    </source>
</evidence>
<accession>A0A7Y9ASU1</accession>
<dbReference type="AlphaFoldDB" id="A0A7Y9ASU1"/>
<feature type="region of interest" description="Disordered" evidence="1">
    <location>
        <begin position="1"/>
        <end position="24"/>
    </location>
</feature>
<feature type="region of interest" description="Disordered" evidence="1">
    <location>
        <begin position="53"/>
        <end position="83"/>
    </location>
</feature>
<dbReference type="EMBL" id="JACCBB010000001">
    <property type="protein sequence ID" value="NYD20946.1"/>
    <property type="molecule type" value="Genomic_DNA"/>
</dbReference>
<comment type="caution">
    <text evidence="2">The sequence shown here is derived from an EMBL/GenBank/DDBJ whole genome shotgun (WGS) entry which is preliminary data.</text>
</comment>
<evidence type="ECO:0000256" key="1">
    <source>
        <dbReference type="SAM" id="MobiDB-lite"/>
    </source>
</evidence>
<keyword evidence="3" id="KW-1185">Reference proteome</keyword>
<gene>
    <name evidence="2" type="ORF">BJ968_000486</name>
</gene>
<proteinExistence type="predicted"/>